<keyword evidence="6 8" id="KW-0472">Membrane</keyword>
<dbReference type="CDD" id="cd18544">
    <property type="entry name" value="ABC_6TM_TmrA_like"/>
    <property type="match status" value="1"/>
</dbReference>
<dbReference type="InterPro" id="IPR003439">
    <property type="entry name" value="ABC_transporter-like_ATP-bd"/>
</dbReference>
<accession>A0ABS5CFP0</accession>
<dbReference type="SUPFAM" id="SSF90123">
    <property type="entry name" value="ABC transporter transmembrane region"/>
    <property type="match status" value="1"/>
</dbReference>
<dbReference type="PANTHER" id="PTHR43394">
    <property type="entry name" value="ATP-DEPENDENT PERMEASE MDL1, MITOCHONDRIAL"/>
    <property type="match status" value="1"/>
</dbReference>
<dbReference type="Gene3D" id="1.20.1560.10">
    <property type="entry name" value="ABC transporter type 1, transmembrane domain"/>
    <property type="match status" value="1"/>
</dbReference>
<feature type="region of interest" description="Disordered" evidence="7">
    <location>
        <begin position="619"/>
        <end position="641"/>
    </location>
</feature>
<dbReference type="InterPro" id="IPR017871">
    <property type="entry name" value="ABC_transporter-like_CS"/>
</dbReference>
<evidence type="ECO:0000256" key="1">
    <source>
        <dbReference type="ARBA" id="ARBA00004651"/>
    </source>
</evidence>
<dbReference type="EMBL" id="JAGKSP010000007">
    <property type="protein sequence ID" value="MBP3964694.1"/>
    <property type="molecule type" value="Genomic_DNA"/>
</dbReference>
<evidence type="ECO:0000313" key="11">
    <source>
        <dbReference type="EMBL" id="MBP3964694.1"/>
    </source>
</evidence>
<evidence type="ECO:0000256" key="5">
    <source>
        <dbReference type="ARBA" id="ARBA00022989"/>
    </source>
</evidence>
<dbReference type="InterPro" id="IPR027417">
    <property type="entry name" value="P-loop_NTPase"/>
</dbReference>
<gene>
    <name evidence="11" type="ORF">I8J30_18405</name>
</gene>
<dbReference type="InterPro" id="IPR039421">
    <property type="entry name" value="Type_1_exporter"/>
</dbReference>
<dbReference type="PANTHER" id="PTHR43394:SF1">
    <property type="entry name" value="ATP-BINDING CASSETTE SUB-FAMILY B MEMBER 10, MITOCHONDRIAL"/>
    <property type="match status" value="1"/>
</dbReference>
<evidence type="ECO:0000256" key="6">
    <source>
        <dbReference type="ARBA" id="ARBA00023136"/>
    </source>
</evidence>
<dbReference type="SMART" id="SM00382">
    <property type="entry name" value="AAA"/>
    <property type="match status" value="1"/>
</dbReference>
<feature type="domain" description="ABC transmembrane type-1" evidence="10">
    <location>
        <begin position="53"/>
        <end position="337"/>
    </location>
</feature>
<keyword evidence="3" id="KW-0547">Nucleotide-binding</keyword>
<evidence type="ECO:0000259" key="10">
    <source>
        <dbReference type="PROSITE" id="PS50929"/>
    </source>
</evidence>
<reference evidence="11 12" key="1">
    <citation type="submission" date="2021-04" db="EMBL/GenBank/DDBJ databases">
        <title>Paenibacillus sp. DLE-14 whole genome sequence.</title>
        <authorList>
            <person name="Ham Y.J."/>
        </authorList>
    </citation>
    <scope>NUCLEOTIDE SEQUENCE [LARGE SCALE GENOMIC DNA]</scope>
    <source>
        <strain evidence="11 12">DLE-14</strain>
    </source>
</reference>
<protein>
    <submittedName>
        <fullName evidence="11">ABC transporter ATP-binding protein</fullName>
    </submittedName>
</protein>
<dbReference type="Gene3D" id="3.40.50.300">
    <property type="entry name" value="P-loop containing nucleotide triphosphate hydrolases"/>
    <property type="match status" value="1"/>
</dbReference>
<dbReference type="CDD" id="cd03254">
    <property type="entry name" value="ABCC_Glucan_exporter_like"/>
    <property type="match status" value="1"/>
</dbReference>
<comment type="caution">
    <text evidence="11">The sequence shown here is derived from an EMBL/GenBank/DDBJ whole genome shotgun (WGS) entry which is preliminary data.</text>
</comment>
<organism evidence="11 12">
    <name type="scientific">Paenibacillus lignilyticus</name>
    <dbReference type="NCBI Taxonomy" id="1172615"/>
    <lineage>
        <taxon>Bacteria</taxon>
        <taxon>Bacillati</taxon>
        <taxon>Bacillota</taxon>
        <taxon>Bacilli</taxon>
        <taxon>Bacillales</taxon>
        <taxon>Paenibacillaceae</taxon>
        <taxon>Paenibacillus</taxon>
    </lineage>
</organism>
<dbReference type="InterPro" id="IPR003593">
    <property type="entry name" value="AAA+_ATPase"/>
</dbReference>
<dbReference type="PROSITE" id="PS50929">
    <property type="entry name" value="ABC_TM1F"/>
    <property type="match status" value="1"/>
</dbReference>
<evidence type="ECO:0000256" key="4">
    <source>
        <dbReference type="ARBA" id="ARBA00022840"/>
    </source>
</evidence>
<feature type="domain" description="ABC transporter" evidence="9">
    <location>
        <begin position="373"/>
        <end position="607"/>
    </location>
</feature>
<dbReference type="GO" id="GO:0005524">
    <property type="term" value="F:ATP binding"/>
    <property type="evidence" value="ECO:0007669"/>
    <property type="project" value="UniProtKB-KW"/>
</dbReference>
<dbReference type="PROSITE" id="PS50893">
    <property type="entry name" value="ABC_TRANSPORTER_2"/>
    <property type="match status" value="1"/>
</dbReference>
<keyword evidence="4 11" id="KW-0067">ATP-binding</keyword>
<keyword evidence="2 8" id="KW-0812">Transmembrane</keyword>
<evidence type="ECO:0000256" key="2">
    <source>
        <dbReference type="ARBA" id="ARBA00022692"/>
    </source>
</evidence>
<dbReference type="PROSITE" id="PS00211">
    <property type="entry name" value="ABC_TRANSPORTER_1"/>
    <property type="match status" value="1"/>
</dbReference>
<dbReference type="Pfam" id="PF00664">
    <property type="entry name" value="ABC_membrane"/>
    <property type="match status" value="1"/>
</dbReference>
<comment type="subcellular location">
    <subcellularLocation>
        <location evidence="1">Cell membrane</location>
        <topology evidence="1">Multi-pass membrane protein</topology>
    </subcellularLocation>
</comment>
<dbReference type="InterPro" id="IPR036640">
    <property type="entry name" value="ABC1_TM_sf"/>
</dbReference>
<feature type="transmembrane region" description="Helical" evidence="8">
    <location>
        <begin position="91"/>
        <end position="111"/>
    </location>
</feature>
<keyword evidence="5 8" id="KW-1133">Transmembrane helix</keyword>
<evidence type="ECO:0000313" key="12">
    <source>
        <dbReference type="Proteomes" id="UP000673394"/>
    </source>
</evidence>
<proteinExistence type="predicted"/>
<feature type="transmembrane region" description="Helical" evidence="8">
    <location>
        <begin position="290"/>
        <end position="318"/>
    </location>
</feature>
<dbReference type="InterPro" id="IPR011527">
    <property type="entry name" value="ABC1_TM_dom"/>
</dbReference>
<dbReference type="SUPFAM" id="SSF52540">
    <property type="entry name" value="P-loop containing nucleoside triphosphate hydrolases"/>
    <property type="match status" value="1"/>
</dbReference>
<evidence type="ECO:0000259" key="9">
    <source>
        <dbReference type="PROSITE" id="PS50893"/>
    </source>
</evidence>
<feature type="transmembrane region" description="Helical" evidence="8">
    <location>
        <begin position="50"/>
        <end position="71"/>
    </location>
</feature>
<name>A0ABS5CFP0_9BACL</name>
<dbReference type="Proteomes" id="UP000673394">
    <property type="component" value="Unassembled WGS sequence"/>
</dbReference>
<sequence length="641" mass="71577">MPFRRREAALAKLITNGQLDARTDIPLSPSKESNKEAYKGLIGYAKPYRLTFLAVFGCIIVAIAADLLQPYLVKIAIDDHLMKGDRSPNTLFLIAGLYLLLSVAGFVFTFLQNNLLQKAAQGIVAAIRKKLFRHISKQSMSYFDRVPSGSLITHVSSDTESLNQFFSQVLLSVLRDGLTLVFIIALMFQLDVRMTLYCLILLPIIALNAIAFRSYMHKTYQMTRTNLSRMVAFVAENLAGMRIIQVFHQEREQQKQFDEKNRLYFRSNLREIRTNVLFNRSFEMMGNLSVAFVTWLGGNAVLGESLPFGVLFAFITYIRQFFQPINNISQQWNTLQSATVSLNRIWGIFGTVPEVRDAEKVRGVDASAVKGQIDFDGVKFGYKDGLTVIHHLDLHVKPGEMIGIVGTTGAGKSSLISLLCRFYDVQEGRVTIDGTDVRELPQETLHRLIGLVQQEPYLYSGSIIDNVRLFDETITREQVMEACRLVGVDTLIGRMKDGYDTRLSERGSGLSAGERQLISFARIIVFKPKILILDEATANLDSHSEQLIQEALTLVSQGRTTMVIAHRLSTIMGADRIIVMKQGEIVEEGNHKELLARGGYYEELYRHSQGQKVQQLTAGAAGGTGGVATPKKKSCGVGQRG</sequence>
<evidence type="ECO:0000256" key="7">
    <source>
        <dbReference type="SAM" id="MobiDB-lite"/>
    </source>
</evidence>
<feature type="transmembrane region" description="Helical" evidence="8">
    <location>
        <begin position="169"/>
        <end position="188"/>
    </location>
</feature>
<dbReference type="Pfam" id="PF00005">
    <property type="entry name" value="ABC_tran"/>
    <property type="match status" value="1"/>
</dbReference>
<evidence type="ECO:0000256" key="8">
    <source>
        <dbReference type="SAM" id="Phobius"/>
    </source>
</evidence>
<keyword evidence="12" id="KW-1185">Reference proteome</keyword>
<evidence type="ECO:0000256" key="3">
    <source>
        <dbReference type="ARBA" id="ARBA00022741"/>
    </source>
</evidence>
<feature type="transmembrane region" description="Helical" evidence="8">
    <location>
        <begin position="194"/>
        <end position="212"/>
    </location>
</feature>